<dbReference type="CDD" id="cd05379">
    <property type="entry name" value="CAP_bacterial"/>
    <property type="match status" value="1"/>
</dbReference>
<proteinExistence type="predicted"/>
<dbReference type="Pfam" id="PF00353">
    <property type="entry name" value="HemolysinCabind"/>
    <property type="match status" value="2"/>
</dbReference>
<dbReference type="InterPro" id="IPR014044">
    <property type="entry name" value="CAP_dom"/>
</dbReference>
<sequence length="454" mass="48431">MSTFTPTEAPYLSSLEKGIIDEVNRARTNPSAYAAYLEQIRNSLTTIEGPSVITETIQFLRSQSPLAPLELSQGMTMAARDHVNDKGPQGLMGHQGTDGSTMSDRLERYGTWQTGAAENISYGKKTARDVVLQLLIDDNVSSRGHRTNIFNPQHRFIGIDSGPHGQWGTMSVMTLAGNYTNASSLPTLPSAVPDAQIAFNPSRGTPEIATPSGVTDFTNLGEFFSLSDGSDRINLADWPDATGTSVLALNGNDTVLGTTSNDDINGNRGNDDIQGGIGNDYIRGGKDFDVIWGEDANDILNGNNNDDTVYGGAGDDIVRGGKNNDILFGEAGNDFLVGDFGQDSLIGGLGGDVFVLRSDSQDGLKNISNLVTEVDMIADFNPNEGDRIGLNNGLSLSDLTFEELDIAVNGASQQAIALRIWATGDYLGLVLNVNSSELQVPDNFVTADQRLILG</sequence>
<dbReference type="RefSeq" id="WP_368008664.1">
    <property type="nucleotide sequence ID" value="NZ_JAMXFF010000044.1"/>
</dbReference>
<evidence type="ECO:0000259" key="1">
    <source>
        <dbReference type="Pfam" id="PF00188"/>
    </source>
</evidence>
<evidence type="ECO:0000313" key="2">
    <source>
        <dbReference type="EMBL" id="MCT7969191.1"/>
    </source>
</evidence>
<dbReference type="EMBL" id="JAMXFF010000044">
    <property type="protein sequence ID" value="MCT7969191.1"/>
    <property type="molecule type" value="Genomic_DNA"/>
</dbReference>
<comment type="caution">
    <text evidence="2">The sequence shown here is derived from an EMBL/GenBank/DDBJ whole genome shotgun (WGS) entry which is preliminary data.</text>
</comment>
<keyword evidence="3" id="KW-1185">Reference proteome</keyword>
<dbReference type="InterPro" id="IPR035940">
    <property type="entry name" value="CAP_sf"/>
</dbReference>
<name>A0ABT2MWR2_9CYAN</name>
<evidence type="ECO:0000313" key="3">
    <source>
        <dbReference type="Proteomes" id="UP001525890"/>
    </source>
</evidence>
<dbReference type="PRINTS" id="PR00313">
    <property type="entry name" value="CABNDNGRPT"/>
</dbReference>
<dbReference type="SUPFAM" id="SSF51120">
    <property type="entry name" value="beta-Roll"/>
    <property type="match status" value="1"/>
</dbReference>
<dbReference type="InterPro" id="IPR011049">
    <property type="entry name" value="Serralysin-like_metalloprot_C"/>
</dbReference>
<feature type="domain" description="SCP" evidence="1">
    <location>
        <begin position="60"/>
        <end position="169"/>
    </location>
</feature>
<protein>
    <submittedName>
        <fullName evidence="2">CAP domain-containing protein</fullName>
    </submittedName>
</protein>
<organism evidence="2 3">
    <name type="scientific">Laspinema palackyanum D2a</name>
    <dbReference type="NCBI Taxonomy" id="2953684"/>
    <lineage>
        <taxon>Bacteria</taxon>
        <taxon>Bacillati</taxon>
        <taxon>Cyanobacteriota</taxon>
        <taxon>Cyanophyceae</taxon>
        <taxon>Oscillatoriophycideae</taxon>
        <taxon>Oscillatoriales</taxon>
        <taxon>Laspinemataceae</taxon>
        <taxon>Laspinema</taxon>
        <taxon>Laspinema palackyanum</taxon>
    </lineage>
</organism>
<dbReference type="PANTHER" id="PTHR31157">
    <property type="entry name" value="SCP DOMAIN-CONTAINING PROTEIN"/>
    <property type="match status" value="1"/>
</dbReference>
<dbReference type="SUPFAM" id="SSF55797">
    <property type="entry name" value="PR-1-like"/>
    <property type="match status" value="1"/>
</dbReference>
<dbReference type="Gene3D" id="2.150.10.10">
    <property type="entry name" value="Serralysin-like metalloprotease, C-terminal"/>
    <property type="match status" value="2"/>
</dbReference>
<dbReference type="InterPro" id="IPR001343">
    <property type="entry name" value="Hemolysn_Ca-bd"/>
</dbReference>
<gene>
    <name evidence="2" type="ORF">NG799_23015</name>
</gene>
<reference evidence="2 3" key="1">
    <citation type="journal article" date="2022" name="Front. Microbiol.">
        <title>High genomic differentiation and limited gene flow indicate recent cryptic speciation within the genus Laspinema (cyanobacteria).</title>
        <authorList>
            <person name="Stanojkovic A."/>
            <person name="Skoupy S."/>
            <person name="Skaloud P."/>
            <person name="Dvorak P."/>
        </authorList>
    </citation>
    <scope>NUCLEOTIDE SEQUENCE [LARGE SCALE GENOMIC DNA]</scope>
    <source>
        <strain evidence="2 3">D2a</strain>
    </source>
</reference>
<dbReference type="PANTHER" id="PTHR31157:SF1">
    <property type="entry name" value="SCP DOMAIN-CONTAINING PROTEIN"/>
    <property type="match status" value="1"/>
</dbReference>
<accession>A0ABT2MWR2</accession>
<dbReference type="Gene3D" id="3.40.33.10">
    <property type="entry name" value="CAP"/>
    <property type="match status" value="1"/>
</dbReference>
<dbReference type="Pfam" id="PF00188">
    <property type="entry name" value="CAP"/>
    <property type="match status" value="1"/>
</dbReference>
<dbReference type="Proteomes" id="UP001525890">
    <property type="component" value="Unassembled WGS sequence"/>
</dbReference>